<dbReference type="AlphaFoldDB" id="A0A7R8YYU1"/>
<evidence type="ECO:0000256" key="1">
    <source>
        <dbReference type="SAM" id="Phobius"/>
    </source>
</evidence>
<protein>
    <submittedName>
        <fullName evidence="3">Uncharacterized protein</fullName>
    </submittedName>
</protein>
<name>A0A7R8YYU1_HERIL</name>
<evidence type="ECO:0000313" key="3">
    <source>
        <dbReference type="EMBL" id="CAD7089327.1"/>
    </source>
</evidence>
<dbReference type="EMBL" id="LR899012">
    <property type="protein sequence ID" value="CAD7089327.1"/>
    <property type="molecule type" value="Genomic_DNA"/>
</dbReference>
<organism evidence="3 4">
    <name type="scientific">Hermetia illucens</name>
    <name type="common">Black soldier fly</name>
    <dbReference type="NCBI Taxonomy" id="343691"/>
    <lineage>
        <taxon>Eukaryota</taxon>
        <taxon>Metazoa</taxon>
        <taxon>Ecdysozoa</taxon>
        <taxon>Arthropoda</taxon>
        <taxon>Hexapoda</taxon>
        <taxon>Insecta</taxon>
        <taxon>Pterygota</taxon>
        <taxon>Neoptera</taxon>
        <taxon>Endopterygota</taxon>
        <taxon>Diptera</taxon>
        <taxon>Brachycera</taxon>
        <taxon>Stratiomyomorpha</taxon>
        <taxon>Stratiomyidae</taxon>
        <taxon>Hermetiinae</taxon>
        <taxon>Hermetia</taxon>
    </lineage>
</organism>
<feature type="signal peptide" evidence="2">
    <location>
        <begin position="1"/>
        <end position="20"/>
    </location>
</feature>
<keyword evidence="1" id="KW-0472">Membrane</keyword>
<keyword evidence="1" id="KW-0812">Transmembrane</keyword>
<proteinExistence type="predicted"/>
<keyword evidence="4" id="KW-1185">Reference proteome</keyword>
<keyword evidence="1" id="KW-1133">Transmembrane helix</keyword>
<evidence type="ECO:0000313" key="4">
    <source>
        <dbReference type="Proteomes" id="UP000594454"/>
    </source>
</evidence>
<keyword evidence="2" id="KW-0732">Signal</keyword>
<dbReference type="InParanoid" id="A0A7R8YYU1"/>
<reference evidence="3 4" key="1">
    <citation type="submission" date="2020-11" db="EMBL/GenBank/DDBJ databases">
        <authorList>
            <person name="Wallbank WR R."/>
            <person name="Pardo Diaz C."/>
            <person name="Kozak K."/>
            <person name="Martin S."/>
            <person name="Jiggins C."/>
            <person name="Moest M."/>
            <person name="Warren A I."/>
            <person name="Generalovic N T."/>
            <person name="Byers J.R.P. K."/>
            <person name="Montejo-Kovacevich G."/>
            <person name="Yen C E."/>
        </authorList>
    </citation>
    <scope>NUCLEOTIDE SEQUENCE [LARGE SCALE GENOMIC DNA]</scope>
</reference>
<gene>
    <name evidence="3" type="ORF">HERILL_LOCUS11882</name>
</gene>
<dbReference type="Proteomes" id="UP000594454">
    <property type="component" value="Chromosome 4"/>
</dbReference>
<accession>A0A7R8YYU1</accession>
<sequence length="214" mass="23516">MRSFKILFITFVSLIVASIAFDPSRIAQEGKEGIEDSNAGVPAIPKEQDQLVMMDIEVGDENADAKDEPLQRIKCTASTCTQICRILKYKCGYCASASRCFNLKIPLNALQRPSKASKMKFLYVLAIVVLSLVLSAYADKTETDNKGVSEQVPGTSAQKQEGVPLDDAKITPRLLNAAGAAPRLGCFPRDCTNRCRWLGYRWGFCRSGGCYCSR</sequence>
<feature type="transmembrane region" description="Helical" evidence="1">
    <location>
        <begin position="121"/>
        <end position="138"/>
    </location>
</feature>
<feature type="chain" id="PRO_5031493235" evidence="2">
    <location>
        <begin position="21"/>
        <end position="214"/>
    </location>
</feature>
<evidence type="ECO:0000256" key="2">
    <source>
        <dbReference type="SAM" id="SignalP"/>
    </source>
</evidence>